<dbReference type="SMART" id="SM00220">
    <property type="entry name" value="S_TKc"/>
    <property type="match status" value="1"/>
</dbReference>
<proteinExistence type="predicted"/>
<dbReference type="Proteomes" id="UP000274822">
    <property type="component" value="Unassembled WGS sequence"/>
</dbReference>
<dbReference type="GO" id="GO:0004674">
    <property type="term" value="F:protein serine/threonine kinase activity"/>
    <property type="evidence" value="ECO:0007669"/>
    <property type="project" value="UniProtKB-KW"/>
</dbReference>
<dbReference type="Gene3D" id="1.10.510.10">
    <property type="entry name" value="Transferase(Phosphotransferase) domain 1"/>
    <property type="match status" value="2"/>
</dbReference>
<dbReference type="GO" id="GO:0007095">
    <property type="term" value="P:mitotic G2 DNA damage checkpoint signaling"/>
    <property type="evidence" value="ECO:0007669"/>
    <property type="project" value="TreeGrafter"/>
</dbReference>
<dbReference type="Gene3D" id="3.30.200.20">
    <property type="entry name" value="Phosphorylase Kinase, domain 1"/>
    <property type="match status" value="1"/>
</dbReference>
<evidence type="ECO:0000313" key="13">
    <source>
        <dbReference type="Proteomes" id="UP000274822"/>
    </source>
</evidence>
<dbReference type="FunFam" id="3.30.200.20:FF:000042">
    <property type="entry name" value="Aurora kinase A"/>
    <property type="match status" value="1"/>
</dbReference>
<feature type="domain" description="Protein kinase" evidence="11">
    <location>
        <begin position="18"/>
        <end position="275"/>
    </location>
</feature>
<evidence type="ECO:0000256" key="2">
    <source>
        <dbReference type="ARBA" id="ARBA00022527"/>
    </source>
</evidence>
<keyword evidence="13" id="KW-1185">Reference proteome</keyword>
<keyword evidence="6 9" id="KW-0067">ATP-binding</keyword>
<dbReference type="EC" id="2.7.11.1" evidence="1"/>
<dbReference type="SUPFAM" id="SSF56112">
    <property type="entry name" value="Protein kinase-like (PK-like)"/>
    <property type="match status" value="1"/>
</dbReference>
<evidence type="ECO:0000256" key="7">
    <source>
        <dbReference type="ARBA" id="ARBA00047899"/>
    </source>
</evidence>
<dbReference type="InterPro" id="IPR017441">
    <property type="entry name" value="Protein_kinase_ATP_BS"/>
</dbReference>
<comment type="catalytic activity">
    <reaction evidence="8">
        <text>L-seryl-[protein] + ATP = O-phospho-L-seryl-[protein] + ADP + H(+)</text>
        <dbReference type="Rhea" id="RHEA:17989"/>
        <dbReference type="Rhea" id="RHEA-COMP:9863"/>
        <dbReference type="Rhea" id="RHEA-COMP:11604"/>
        <dbReference type="ChEBI" id="CHEBI:15378"/>
        <dbReference type="ChEBI" id="CHEBI:29999"/>
        <dbReference type="ChEBI" id="CHEBI:30616"/>
        <dbReference type="ChEBI" id="CHEBI:83421"/>
        <dbReference type="ChEBI" id="CHEBI:456216"/>
        <dbReference type="EC" id="2.7.11.1"/>
    </reaction>
</comment>
<dbReference type="PROSITE" id="PS00108">
    <property type="entry name" value="PROTEIN_KINASE_ST"/>
    <property type="match status" value="1"/>
</dbReference>
<dbReference type="GO" id="GO:0005737">
    <property type="term" value="C:cytoplasm"/>
    <property type="evidence" value="ECO:0007669"/>
    <property type="project" value="TreeGrafter"/>
</dbReference>
<evidence type="ECO:0000256" key="4">
    <source>
        <dbReference type="ARBA" id="ARBA00022741"/>
    </source>
</evidence>
<keyword evidence="5 12" id="KW-0418">Kinase</keyword>
<evidence type="ECO:0000256" key="1">
    <source>
        <dbReference type="ARBA" id="ARBA00012513"/>
    </source>
</evidence>
<feature type="binding site" evidence="9">
    <location>
        <position position="51"/>
    </location>
    <ligand>
        <name>ATP</name>
        <dbReference type="ChEBI" id="CHEBI:30616"/>
    </ligand>
</feature>
<accession>A0A433QTD7</accession>
<dbReference type="AlphaFoldDB" id="A0A433QTD7"/>
<evidence type="ECO:0000256" key="5">
    <source>
        <dbReference type="ARBA" id="ARBA00022777"/>
    </source>
</evidence>
<name>A0A433QTD7_9FUNG</name>
<gene>
    <name evidence="12" type="ORF">BC938DRAFT_473311</name>
</gene>
<dbReference type="InterPro" id="IPR008271">
    <property type="entry name" value="Ser/Thr_kinase_AS"/>
</dbReference>
<protein>
    <recommendedName>
        <fullName evidence="1">non-specific serine/threonine protein kinase</fullName>
        <ecNumber evidence="1">2.7.11.1</ecNumber>
    </recommendedName>
</protein>
<sequence length="518" mass="58797">MLKPSTNTVLYPKSIKGFDLKETIGEGTYGKVKLAINSTTQEQIAIKLVIKRTGSKAEQEKQMLVKETVIHRALRHENIIRMLDTHEDASFTYILMEYAAGGELFDKIVHLHLSRSFSLLAPDIGVEEDLAHFYFIQLIAGLKYIHSRGIAHRDLKPENILLDESGTVIFIDIGNGNLKISDFGLSTVFMHKGQVRPLTSVCGSPPYVAPEVYTPWDEPTMHSEEFVAYVNQTPFVRFEPWDRLSGDVLSLLLGILNVDPKKRYTITDIEAHEWFNRPNPIMSEDGRCIDPLVLATRLMNKLAAAGEMDLLGFPVIVQGMLFVRPSYPGFLSLRNHPSYSLSQPEFTTSLHRASHNRTASINDDDDDDIEPPRLRPVSFSQPIPARARDLQETLDIQATQQSQMTQAGWGMWGYRDTLSQRKRHFVDICPSVRLARFYSAWQANEILGRLAATLERFVVPHHTYKRAMKININAVDRRKCPLYGNICIQPMGDGLQLVIFRKSKVRPPVESVVRQCQQ</sequence>
<evidence type="ECO:0000313" key="12">
    <source>
        <dbReference type="EMBL" id="RUS33052.1"/>
    </source>
</evidence>
<dbReference type="EMBL" id="RBNJ01001543">
    <property type="protein sequence ID" value="RUS33052.1"/>
    <property type="molecule type" value="Genomic_DNA"/>
</dbReference>
<dbReference type="GO" id="GO:0005634">
    <property type="term" value="C:nucleus"/>
    <property type="evidence" value="ECO:0007669"/>
    <property type="project" value="TreeGrafter"/>
</dbReference>
<evidence type="ECO:0000256" key="6">
    <source>
        <dbReference type="ARBA" id="ARBA00022840"/>
    </source>
</evidence>
<feature type="region of interest" description="Disordered" evidence="10">
    <location>
        <begin position="357"/>
        <end position="378"/>
    </location>
</feature>
<dbReference type="InterPro" id="IPR000719">
    <property type="entry name" value="Prot_kinase_dom"/>
</dbReference>
<evidence type="ECO:0000256" key="10">
    <source>
        <dbReference type="SAM" id="MobiDB-lite"/>
    </source>
</evidence>
<comment type="caution">
    <text evidence="12">The sequence shown here is derived from an EMBL/GenBank/DDBJ whole genome shotgun (WGS) entry which is preliminary data.</text>
</comment>
<reference evidence="12 13" key="1">
    <citation type="journal article" date="2018" name="New Phytol.">
        <title>Phylogenomics of Endogonaceae and evolution of mycorrhizas within Mucoromycota.</title>
        <authorList>
            <person name="Chang Y."/>
            <person name="Desiro A."/>
            <person name="Na H."/>
            <person name="Sandor L."/>
            <person name="Lipzen A."/>
            <person name="Clum A."/>
            <person name="Barry K."/>
            <person name="Grigoriev I.V."/>
            <person name="Martin F.M."/>
            <person name="Stajich J.E."/>
            <person name="Smith M.E."/>
            <person name="Bonito G."/>
            <person name="Spatafora J.W."/>
        </authorList>
    </citation>
    <scope>NUCLEOTIDE SEQUENCE [LARGE SCALE GENOMIC DNA]</scope>
    <source>
        <strain evidence="12 13">AD002</strain>
    </source>
</reference>
<keyword evidence="2" id="KW-0723">Serine/threonine-protein kinase</keyword>
<evidence type="ECO:0000256" key="8">
    <source>
        <dbReference type="ARBA" id="ARBA00048679"/>
    </source>
</evidence>
<dbReference type="InterPro" id="IPR011009">
    <property type="entry name" value="Kinase-like_dom_sf"/>
</dbReference>
<dbReference type="Pfam" id="PF00069">
    <property type="entry name" value="Pkinase"/>
    <property type="match status" value="1"/>
</dbReference>
<keyword evidence="3" id="KW-0808">Transferase</keyword>
<evidence type="ECO:0000259" key="11">
    <source>
        <dbReference type="PROSITE" id="PS50011"/>
    </source>
</evidence>
<dbReference type="PANTHER" id="PTHR43895:SF32">
    <property type="entry name" value="SERINE_THREONINE-PROTEIN KINASE CHK1"/>
    <property type="match status" value="1"/>
</dbReference>
<keyword evidence="4 9" id="KW-0547">Nucleotide-binding</keyword>
<dbReference type="PROSITE" id="PS50011">
    <property type="entry name" value="PROTEIN_KINASE_DOM"/>
    <property type="match status" value="1"/>
</dbReference>
<evidence type="ECO:0000256" key="3">
    <source>
        <dbReference type="ARBA" id="ARBA00022679"/>
    </source>
</evidence>
<dbReference type="GO" id="GO:0035861">
    <property type="term" value="C:site of double-strand break"/>
    <property type="evidence" value="ECO:0007669"/>
    <property type="project" value="TreeGrafter"/>
</dbReference>
<dbReference type="PANTHER" id="PTHR43895">
    <property type="entry name" value="CALCIUM/CALMODULIN-DEPENDENT PROTEIN KINASE KINASE-RELATED"/>
    <property type="match status" value="1"/>
</dbReference>
<evidence type="ECO:0000256" key="9">
    <source>
        <dbReference type="PROSITE-ProRule" id="PRU10141"/>
    </source>
</evidence>
<dbReference type="PROSITE" id="PS00107">
    <property type="entry name" value="PROTEIN_KINASE_ATP"/>
    <property type="match status" value="1"/>
</dbReference>
<organism evidence="12 13">
    <name type="scientific">Jimgerdemannia flammicorona</name>
    <dbReference type="NCBI Taxonomy" id="994334"/>
    <lineage>
        <taxon>Eukaryota</taxon>
        <taxon>Fungi</taxon>
        <taxon>Fungi incertae sedis</taxon>
        <taxon>Mucoromycota</taxon>
        <taxon>Mucoromycotina</taxon>
        <taxon>Endogonomycetes</taxon>
        <taxon>Endogonales</taxon>
        <taxon>Endogonaceae</taxon>
        <taxon>Jimgerdemannia</taxon>
    </lineage>
</organism>
<dbReference type="GO" id="GO:0005524">
    <property type="term" value="F:ATP binding"/>
    <property type="evidence" value="ECO:0007669"/>
    <property type="project" value="UniProtKB-UniRule"/>
</dbReference>
<comment type="catalytic activity">
    <reaction evidence="7">
        <text>L-threonyl-[protein] + ATP = O-phospho-L-threonyl-[protein] + ADP + H(+)</text>
        <dbReference type="Rhea" id="RHEA:46608"/>
        <dbReference type="Rhea" id="RHEA-COMP:11060"/>
        <dbReference type="Rhea" id="RHEA-COMP:11605"/>
        <dbReference type="ChEBI" id="CHEBI:15378"/>
        <dbReference type="ChEBI" id="CHEBI:30013"/>
        <dbReference type="ChEBI" id="CHEBI:30616"/>
        <dbReference type="ChEBI" id="CHEBI:61977"/>
        <dbReference type="ChEBI" id="CHEBI:456216"/>
        <dbReference type="EC" id="2.7.11.1"/>
    </reaction>
</comment>